<evidence type="ECO:0008006" key="4">
    <source>
        <dbReference type="Google" id="ProtNLM"/>
    </source>
</evidence>
<proteinExistence type="predicted"/>
<evidence type="ECO:0000256" key="1">
    <source>
        <dbReference type="SAM" id="MobiDB-lite"/>
    </source>
</evidence>
<protein>
    <recommendedName>
        <fullName evidence="4">Secreted protein</fullName>
    </recommendedName>
</protein>
<organism evidence="2 3">
    <name type="scientific">Pseudonocardia xishanensis</name>
    <dbReference type="NCBI Taxonomy" id="630995"/>
    <lineage>
        <taxon>Bacteria</taxon>
        <taxon>Bacillati</taxon>
        <taxon>Actinomycetota</taxon>
        <taxon>Actinomycetes</taxon>
        <taxon>Pseudonocardiales</taxon>
        <taxon>Pseudonocardiaceae</taxon>
        <taxon>Pseudonocardia</taxon>
    </lineage>
</organism>
<name>A0ABP8RSU8_9PSEU</name>
<dbReference type="EMBL" id="BAABGT010000038">
    <property type="protein sequence ID" value="GAA4547675.1"/>
    <property type="molecule type" value="Genomic_DNA"/>
</dbReference>
<dbReference type="Proteomes" id="UP001501598">
    <property type="component" value="Unassembled WGS sequence"/>
</dbReference>
<feature type="region of interest" description="Disordered" evidence="1">
    <location>
        <begin position="1"/>
        <end position="22"/>
    </location>
</feature>
<keyword evidence="3" id="KW-1185">Reference proteome</keyword>
<sequence>MLVGAAGVAAEAAGASPTITPTAAAQTTIRAVTLRAMVFMSAPVLVPRVGGGGVDPGGPSSWWMPAGPAELQRR</sequence>
<gene>
    <name evidence="2" type="ORF">GCM10023175_32400</name>
</gene>
<evidence type="ECO:0000313" key="3">
    <source>
        <dbReference type="Proteomes" id="UP001501598"/>
    </source>
</evidence>
<comment type="caution">
    <text evidence="2">The sequence shown here is derived from an EMBL/GenBank/DDBJ whole genome shotgun (WGS) entry which is preliminary data.</text>
</comment>
<accession>A0ABP8RSU8</accession>
<evidence type="ECO:0000313" key="2">
    <source>
        <dbReference type="EMBL" id="GAA4547675.1"/>
    </source>
</evidence>
<reference evidence="3" key="1">
    <citation type="journal article" date="2019" name="Int. J. Syst. Evol. Microbiol.">
        <title>The Global Catalogue of Microorganisms (GCM) 10K type strain sequencing project: providing services to taxonomists for standard genome sequencing and annotation.</title>
        <authorList>
            <consortium name="The Broad Institute Genomics Platform"/>
            <consortium name="The Broad Institute Genome Sequencing Center for Infectious Disease"/>
            <person name="Wu L."/>
            <person name="Ma J."/>
        </authorList>
    </citation>
    <scope>NUCLEOTIDE SEQUENCE [LARGE SCALE GENOMIC DNA]</scope>
    <source>
        <strain evidence="3">JCM 17906</strain>
    </source>
</reference>
<feature type="region of interest" description="Disordered" evidence="1">
    <location>
        <begin position="55"/>
        <end position="74"/>
    </location>
</feature>